<evidence type="ECO:0000313" key="1">
    <source>
        <dbReference type="EMBL" id="NLR95026.1"/>
    </source>
</evidence>
<dbReference type="EMBL" id="JABAIL010000020">
    <property type="protein sequence ID" value="NLR95026.1"/>
    <property type="molecule type" value="Genomic_DNA"/>
</dbReference>
<name>A0A7X8XZB5_9BACT</name>
<comment type="caution">
    <text evidence="1">The sequence shown here is derived from an EMBL/GenBank/DDBJ whole genome shotgun (WGS) entry which is preliminary data.</text>
</comment>
<organism evidence="1 2">
    <name type="scientific">Flammeovirga agarivorans</name>
    <dbReference type="NCBI Taxonomy" id="2726742"/>
    <lineage>
        <taxon>Bacteria</taxon>
        <taxon>Pseudomonadati</taxon>
        <taxon>Bacteroidota</taxon>
        <taxon>Cytophagia</taxon>
        <taxon>Cytophagales</taxon>
        <taxon>Flammeovirgaceae</taxon>
        <taxon>Flammeovirga</taxon>
    </lineage>
</organism>
<reference evidence="1 2" key="1">
    <citation type="submission" date="2020-04" db="EMBL/GenBank/DDBJ databases">
        <title>Flammeovirga sp. SR4, a novel species isolated from seawater.</title>
        <authorList>
            <person name="Wang X."/>
        </authorList>
    </citation>
    <scope>NUCLEOTIDE SEQUENCE [LARGE SCALE GENOMIC DNA]</scope>
    <source>
        <strain evidence="1 2">SR4</strain>
    </source>
</reference>
<sequence>MSETELMGIQMPMGWAMLDNKFFDVDPIEDEDGEFIKNWHEGFIEDVLWIDEVKLENGKYNIVEKNFFSIDLGWYPDMSIDGKYTLTLKWISNDGIVHDIDIFRNRDRYKIRKQLHHWLNDVKKNYKKYIPDSI</sequence>
<dbReference type="RefSeq" id="WP_168885732.1">
    <property type="nucleotide sequence ID" value="NZ_JABAIL010000020.1"/>
</dbReference>
<evidence type="ECO:0000313" key="2">
    <source>
        <dbReference type="Proteomes" id="UP000585050"/>
    </source>
</evidence>
<protein>
    <submittedName>
        <fullName evidence="1">Uncharacterized protein</fullName>
    </submittedName>
</protein>
<keyword evidence="2" id="KW-1185">Reference proteome</keyword>
<dbReference type="AlphaFoldDB" id="A0A7X8XZB5"/>
<accession>A0A7X8XZB5</accession>
<gene>
    <name evidence="1" type="ORF">HGP29_27750</name>
</gene>
<dbReference type="Proteomes" id="UP000585050">
    <property type="component" value="Unassembled WGS sequence"/>
</dbReference>
<proteinExistence type="predicted"/>